<protein>
    <recommendedName>
        <fullName evidence="5">Extensin</fullName>
    </recommendedName>
</protein>
<evidence type="ECO:0000256" key="2">
    <source>
        <dbReference type="SAM" id="SignalP"/>
    </source>
</evidence>
<feature type="compositionally biased region" description="Basic and acidic residues" evidence="1">
    <location>
        <begin position="152"/>
        <end position="163"/>
    </location>
</feature>
<organism evidence="3 4">
    <name type="scientific">Caulobacter ginsengisoli</name>
    <dbReference type="NCBI Taxonomy" id="400775"/>
    <lineage>
        <taxon>Bacteria</taxon>
        <taxon>Pseudomonadati</taxon>
        <taxon>Pseudomonadota</taxon>
        <taxon>Alphaproteobacteria</taxon>
        <taxon>Caulobacterales</taxon>
        <taxon>Caulobacteraceae</taxon>
        <taxon>Caulobacter</taxon>
    </lineage>
</organism>
<gene>
    <name evidence="3" type="ORF">QO010_004158</name>
</gene>
<dbReference type="RefSeq" id="WP_307352417.1">
    <property type="nucleotide sequence ID" value="NZ_JAUSVS010000011.1"/>
</dbReference>
<dbReference type="PROSITE" id="PS51257">
    <property type="entry name" value="PROKAR_LIPOPROTEIN"/>
    <property type="match status" value="1"/>
</dbReference>
<feature type="region of interest" description="Disordered" evidence="1">
    <location>
        <begin position="141"/>
        <end position="163"/>
    </location>
</feature>
<keyword evidence="2" id="KW-0732">Signal</keyword>
<sequence length="225" mass="24586">MKRLAVTLALLALAGCHAPGARPPAADRPAKGLVALPCAGSGALAPANTGYCRLQRNYVAAKGLAVLQDATTAMQAKFPGARVLYLEASWPLGKRPMPPHLSHGDGREVDLAFYYVDRAGKPLAKPPRSWGYEAFEPPRREAERACAGGRRGKNDRPDPPRDRAWRLDEARTAALVKVLAADPRVRRIFIEPHLKTRLGLTTYGKVRFAGCQAARHDDHIHVDFF</sequence>
<keyword evidence="4" id="KW-1185">Reference proteome</keyword>
<accession>A0ABU0IYD3</accession>
<feature type="signal peptide" evidence="2">
    <location>
        <begin position="1"/>
        <end position="18"/>
    </location>
</feature>
<evidence type="ECO:0008006" key="5">
    <source>
        <dbReference type="Google" id="ProtNLM"/>
    </source>
</evidence>
<evidence type="ECO:0000313" key="4">
    <source>
        <dbReference type="Proteomes" id="UP001228905"/>
    </source>
</evidence>
<dbReference type="Proteomes" id="UP001228905">
    <property type="component" value="Unassembled WGS sequence"/>
</dbReference>
<dbReference type="Gene3D" id="3.30.1380.10">
    <property type="match status" value="1"/>
</dbReference>
<name>A0ABU0IYD3_9CAUL</name>
<reference evidence="3 4" key="1">
    <citation type="submission" date="2023-07" db="EMBL/GenBank/DDBJ databases">
        <title>Genomic Encyclopedia of Type Strains, Phase IV (KMG-IV): sequencing the most valuable type-strain genomes for metagenomic binning, comparative biology and taxonomic classification.</title>
        <authorList>
            <person name="Goeker M."/>
        </authorList>
    </citation>
    <scope>NUCLEOTIDE SEQUENCE [LARGE SCALE GENOMIC DNA]</scope>
    <source>
        <strain evidence="3 4">DSM 18695</strain>
    </source>
</reference>
<comment type="caution">
    <text evidence="3">The sequence shown here is derived from an EMBL/GenBank/DDBJ whole genome shotgun (WGS) entry which is preliminary data.</text>
</comment>
<dbReference type="SUPFAM" id="SSF55166">
    <property type="entry name" value="Hedgehog/DD-peptidase"/>
    <property type="match status" value="1"/>
</dbReference>
<dbReference type="InterPro" id="IPR009045">
    <property type="entry name" value="Zn_M74/Hedgehog-like"/>
</dbReference>
<proteinExistence type="predicted"/>
<evidence type="ECO:0000313" key="3">
    <source>
        <dbReference type="EMBL" id="MDQ0466365.1"/>
    </source>
</evidence>
<evidence type="ECO:0000256" key="1">
    <source>
        <dbReference type="SAM" id="MobiDB-lite"/>
    </source>
</evidence>
<feature type="chain" id="PRO_5045606232" description="Extensin" evidence="2">
    <location>
        <begin position="19"/>
        <end position="225"/>
    </location>
</feature>
<dbReference type="EMBL" id="JAUSVS010000011">
    <property type="protein sequence ID" value="MDQ0466365.1"/>
    <property type="molecule type" value="Genomic_DNA"/>
</dbReference>